<name>A0ABQ4MBK5_9BACL</name>
<dbReference type="RefSeq" id="WP_213654941.1">
    <property type="nucleotide sequence ID" value="NZ_BOSL01000006.1"/>
</dbReference>
<protein>
    <submittedName>
        <fullName evidence="3">Uncharacterized protein</fullName>
    </submittedName>
</protein>
<dbReference type="EMBL" id="BOSL01000006">
    <property type="protein sequence ID" value="GIP53370.1"/>
    <property type="molecule type" value="Genomic_DNA"/>
</dbReference>
<feature type="coiled-coil region" evidence="1">
    <location>
        <begin position="63"/>
        <end position="107"/>
    </location>
</feature>
<keyword evidence="2" id="KW-0472">Membrane</keyword>
<sequence length="107" mass="12697">MLFIGMVIGAIILFLSFYIVGPYGAGIFLIVLFGLVFSTYQKNKEIYEDVKIIREKLGLLREEEKFQQEIEMNQKEYDNNKDEPKFISKLDEEIEEELVKYMKENKE</sequence>
<gene>
    <name evidence="3" type="ORF">J42TS3_24050</name>
</gene>
<keyword evidence="2" id="KW-0812">Transmembrane</keyword>
<organism evidence="3 4">
    <name type="scientific">Paenibacillus vini</name>
    <dbReference type="NCBI Taxonomy" id="1476024"/>
    <lineage>
        <taxon>Bacteria</taxon>
        <taxon>Bacillati</taxon>
        <taxon>Bacillota</taxon>
        <taxon>Bacilli</taxon>
        <taxon>Bacillales</taxon>
        <taxon>Paenibacillaceae</taxon>
        <taxon>Paenibacillus</taxon>
    </lineage>
</organism>
<proteinExistence type="predicted"/>
<feature type="transmembrane region" description="Helical" evidence="2">
    <location>
        <begin position="6"/>
        <end position="37"/>
    </location>
</feature>
<dbReference type="Proteomes" id="UP000679992">
    <property type="component" value="Unassembled WGS sequence"/>
</dbReference>
<evidence type="ECO:0000313" key="3">
    <source>
        <dbReference type="EMBL" id="GIP53370.1"/>
    </source>
</evidence>
<comment type="caution">
    <text evidence="3">The sequence shown here is derived from an EMBL/GenBank/DDBJ whole genome shotgun (WGS) entry which is preliminary data.</text>
</comment>
<keyword evidence="4" id="KW-1185">Reference proteome</keyword>
<keyword evidence="2" id="KW-1133">Transmembrane helix</keyword>
<evidence type="ECO:0000256" key="2">
    <source>
        <dbReference type="SAM" id="Phobius"/>
    </source>
</evidence>
<keyword evidence="1" id="KW-0175">Coiled coil</keyword>
<accession>A0ABQ4MBK5</accession>
<evidence type="ECO:0000256" key="1">
    <source>
        <dbReference type="SAM" id="Coils"/>
    </source>
</evidence>
<reference evidence="3 4" key="1">
    <citation type="submission" date="2021-03" db="EMBL/GenBank/DDBJ databases">
        <title>Antimicrobial resistance genes in bacteria isolated from Japanese honey, and their potential for conferring macrolide and lincosamide resistance in the American foulbrood pathogen Paenibacillus larvae.</title>
        <authorList>
            <person name="Okamoto M."/>
            <person name="Kumagai M."/>
            <person name="Kanamori H."/>
            <person name="Takamatsu D."/>
        </authorList>
    </citation>
    <scope>NUCLEOTIDE SEQUENCE [LARGE SCALE GENOMIC DNA]</scope>
    <source>
        <strain evidence="3 4">J42TS3</strain>
    </source>
</reference>
<evidence type="ECO:0000313" key="4">
    <source>
        <dbReference type="Proteomes" id="UP000679992"/>
    </source>
</evidence>